<dbReference type="EC" id="2.6.1.9" evidence="11"/>
<evidence type="ECO:0000256" key="10">
    <source>
        <dbReference type="ARBA" id="ARBA00047481"/>
    </source>
</evidence>
<comment type="catalytic activity">
    <reaction evidence="10 11">
        <text>L-histidinol phosphate + 2-oxoglutarate = 3-(imidazol-4-yl)-2-oxopropyl phosphate + L-glutamate</text>
        <dbReference type="Rhea" id="RHEA:23744"/>
        <dbReference type="ChEBI" id="CHEBI:16810"/>
        <dbReference type="ChEBI" id="CHEBI:29985"/>
        <dbReference type="ChEBI" id="CHEBI:57766"/>
        <dbReference type="ChEBI" id="CHEBI:57980"/>
        <dbReference type="EC" id="2.6.1.9"/>
    </reaction>
</comment>
<keyword evidence="8 11" id="KW-0663">Pyridoxal phosphate</keyword>
<dbReference type="InterPro" id="IPR015422">
    <property type="entry name" value="PyrdxlP-dep_Trfase_small"/>
</dbReference>
<evidence type="ECO:0000313" key="13">
    <source>
        <dbReference type="EMBL" id="QUW01984.1"/>
    </source>
</evidence>
<protein>
    <recommendedName>
        <fullName evidence="11">Histidinol-phosphate aminotransferase</fullName>
        <ecNumber evidence="11">2.6.1.9</ecNumber>
    </recommendedName>
    <alternativeName>
        <fullName evidence="11">Imidazole acetol-phosphate transaminase</fullName>
    </alternativeName>
</protein>
<feature type="domain" description="Aminotransferase class I/classII large" evidence="12">
    <location>
        <begin position="27"/>
        <end position="350"/>
    </location>
</feature>
<evidence type="ECO:0000256" key="3">
    <source>
        <dbReference type="ARBA" id="ARBA00007970"/>
    </source>
</evidence>
<dbReference type="CDD" id="cd00609">
    <property type="entry name" value="AAT_like"/>
    <property type="match status" value="1"/>
</dbReference>
<dbReference type="InterPro" id="IPR004839">
    <property type="entry name" value="Aminotransferase_I/II_large"/>
</dbReference>
<sequence>MRTLDDLIKPSVRRLAAYTLTPHRVPIKLNQNENPFGVPSAIVTETLRRIAGRDWARYPDFVPTDLQAVLAHFAGWRPDGVVVGNGSNEIIQALLTILVSPGVAVILSEPTFTVYRLMVEVLGGTVVNVPPRADFSYDVPAMLDAARRTQAAAMILCSPNNPTGVTVAEPELRAVLSGFDGLVMLDEAYHEFCNQNFVPLLADFPRLVVLRTFSKAMAMAGVRIGYGLVAPELAAELTKAKLPYNVNFFSLVAAQVAVELYDTELRPLVEQILQERERLTAAMSDVTWVRLLPSHANFHLLHTPQVTPHRLFEALLGRGILIRDVSRYPLLGEYVRFNIGTPDENNALLDFFASTHPDDFDERRRGE</sequence>
<organism evidence="13 14">
    <name type="scientific">Chloracidobacterium validum</name>
    <dbReference type="NCBI Taxonomy" id="2821543"/>
    <lineage>
        <taxon>Bacteria</taxon>
        <taxon>Pseudomonadati</taxon>
        <taxon>Acidobacteriota</taxon>
        <taxon>Terriglobia</taxon>
        <taxon>Terriglobales</taxon>
        <taxon>Acidobacteriaceae</taxon>
        <taxon>Chloracidobacterium</taxon>
    </lineage>
</organism>
<comment type="pathway">
    <text evidence="2 11">Amino-acid biosynthesis; L-histidine biosynthesis; L-histidine from 5-phospho-alpha-D-ribose 1-diphosphate: step 7/9.</text>
</comment>
<keyword evidence="6 11" id="KW-0028">Amino-acid biosynthesis</keyword>
<dbReference type="InterPro" id="IPR015421">
    <property type="entry name" value="PyrdxlP-dep_Trfase_major"/>
</dbReference>
<evidence type="ECO:0000256" key="4">
    <source>
        <dbReference type="ARBA" id="ARBA00011738"/>
    </source>
</evidence>
<comment type="cofactor">
    <cofactor evidence="1 11">
        <name>pyridoxal 5'-phosphate</name>
        <dbReference type="ChEBI" id="CHEBI:597326"/>
    </cofactor>
</comment>
<evidence type="ECO:0000259" key="12">
    <source>
        <dbReference type="Pfam" id="PF00155"/>
    </source>
</evidence>
<dbReference type="Gene3D" id="3.40.640.10">
    <property type="entry name" value="Type I PLP-dependent aspartate aminotransferase-like (Major domain)"/>
    <property type="match status" value="1"/>
</dbReference>
<dbReference type="Gene3D" id="3.90.1150.10">
    <property type="entry name" value="Aspartate Aminotransferase, domain 1"/>
    <property type="match status" value="1"/>
</dbReference>
<dbReference type="InterPro" id="IPR001917">
    <property type="entry name" value="Aminotrans_II_pyridoxalP_BS"/>
</dbReference>
<dbReference type="Proteomes" id="UP000676506">
    <property type="component" value="Chromosome 1"/>
</dbReference>
<keyword evidence="5 11" id="KW-0032">Aminotransferase</keyword>
<evidence type="ECO:0000256" key="1">
    <source>
        <dbReference type="ARBA" id="ARBA00001933"/>
    </source>
</evidence>
<feature type="modified residue" description="N6-(pyridoxal phosphate)lysine" evidence="11">
    <location>
        <position position="215"/>
    </location>
</feature>
<dbReference type="InterPro" id="IPR005861">
    <property type="entry name" value="HisP_aminotrans"/>
</dbReference>
<gene>
    <name evidence="11 13" type="primary">hisC</name>
    <name evidence="13" type="ORF">J8C06_06285</name>
</gene>
<evidence type="ECO:0000256" key="6">
    <source>
        <dbReference type="ARBA" id="ARBA00022605"/>
    </source>
</evidence>
<dbReference type="HAMAP" id="MF_01023">
    <property type="entry name" value="HisC_aminotrans_2"/>
    <property type="match status" value="1"/>
</dbReference>
<evidence type="ECO:0000256" key="7">
    <source>
        <dbReference type="ARBA" id="ARBA00022679"/>
    </source>
</evidence>
<dbReference type="GO" id="GO:0004400">
    <property type="term" value="F:histidinol-phosphate transaminase activity"/>
    <property type="evidence" value="ECO:0007669"/>
    <property type="project" value="UniProtKB-EC"/>
</dbReference>
<accession>A0ABX8B5Q7</accession>
<evidence type="ECO:0000256" key="8">
    <source>
        <dbReference type="ARBA" id="ARBA00022898"/>
    </source>
</evidence>
<comment type="similarity">
    <text evidence="3 11">Belongs to the class-II pyridoxal-phosphate-dependent aminotransferase family. Histidinol-phosphate aminotransferase subfamily.</text>
</comment>
<reference evidence="13 14" key="1">
    <citation type="submission" date="2021-03" db="EMBL/GenBank/DDBJ databases">
        <title>Genomic and phenotypic characterization of Chloracidobacterium isolates provides evidence for multiple species.</title>
        <authorList>
            <person name="Saini M.K."/>
            <person name="Costas A.M.G."/>
            <person name="Tank M."/>
            <person name="Bryant D.A."/>
        </authorList>
    </citation>
    <scope>NUCLEOTIDE SEQUENCE [LARGE SCALE GENOMIC DNA]</scope>
    <source>
        <strain evidence="13 14">BV2-C</strain>
    </source>
</reference>
<evidence type="ECO:0000256" key="9">
    <source>
        <dbReference type="ARBA" id="ARBA00023102"/>
    </source>
</evidence>
<evidence type="ECO:0000313" key="14">
    <source>
        <dbReference type="Proteomes" id="UP000676506"/>
    </source>
</evidence>
<evidence type="ECO:0000256" key="11">
    <source>
        <dbReference type="HAMAP-Rule" id="MF_01023"/>
    </source>
</evidence>
<comment type="subunit">
    <text evidence="4 11">Homodimer.</text>
</comment>
<evidence type="ECO:0000256" key="2">
    <source>
        <dbReference type="ARBA" id="ARBA00005011"/>
    </source>
</evidence>
<dbReference type="EMBL" id="CP072648">
    <property type="protein sequence ID" value="QUW01984.1"/>
    <property type="molecule type" value="Genomic_DNA"/>
</dbReference>
<keyword evidence="7 11" id="KW-0808">Transferase</keyword>
<evidence type="ECO:0000256" key="5">
    <source>
        <dbReference type="ARBA" id="ARBA00022576"/>
    </source>
</evidence>
<dbReference type="SUPFAM" id="SSF53383">
    <property type="entry name" value="PLP-dependent transferases"/>
    <property type="match status" value="1"/>
</dbReference>
<dbReference type="Pfam" id="PF00155">
    <property type="entry name" value="Aminotran_1_2"/>
    <property type="match status" value="1"/>
</dbReference>
<name>A0ABX8B5Q7_9BACT</name>
<keyword evidence="14" id="KW-1185">Reference proteome</keyword>
<dbReference type="InterPro" id="IPR015424">
    <property type="entry name" value="PyrdxlP-dep_Trfase"/>
</dbReference>
<proteinExistence type="inferred from homology"/>
<dbReference type="NCBIfam" id="TIGR01141">
    <property type="entry name" value="hisC"/>
    <property type="match status" value="1"/>
</dbReference>
<dbReference type="PROSITE" id="PS00599">
    <property type="entry name" value="AA_TRANSFER_CLASS_2"/>
    <property type="match status" value="1"/>
</dbReference>
<keyword evidence="9 11" id="KW-0368">Histidine biosynthesis</keyword>
<dbReference type="RefSeq" id="WP_211427875.1">
    <property type="nucleotide sequence ID" value="NZ_CP072648.1"/>
</dbReference>
<dbReference type="PANTHER" id="PTHR42885">
    <property type="entry name" value="HISTIDINOL-PHOSPHATE AMINOTRANSFERASE-RELATED"/>
    <property type="match status" value="1"/>
</dbReference>
<dbReference type="PANTHER" id="PTHR42885:SF2">
    <property type="entry name" value="HISTIDINOL-PHOSPHATE AMINOTRANSFERASE"/>
    <property type="match status" value="1"/>
</dbReference>